<dbReference type="KEGG" id="hty:BN2458_PEG0933"/>
<dbReference type="SUPFAM" id="SSF52540">
    <property type="entry name" value="P-loop containing nucleoside triphosphate hydrolases"/>
    <property type="match status" value="1"/>
</dbReference>
<reference evidence="5" key="2">
    <citation type="submission" date="2015-11" db="EMBL/GenBank/DDBJ databases">
        <authorList>
            <person name="Anvar S.Y."/>
        </authorList>
    </citation>
    <scope>NUCLEOTIDE SEQUENCE [LARGE SCALE GENOMIC DNA]</scope>
</reference>
<keyword evidence="3" id="KW-0547">Nucleotide-binding</keyword>
<reference evidence="3 4" key="1">
    <citation type="journal article" date="2014" name="Genome Announc.">
        <title>Draft genome sequences of eight enterohepatic helicobacter species isolated from both laboratory and wild rodents.</title>
        <authorList>
            <person name="Sheh A."/>
            <person name="Shen Z."/>
            <person name="Fox J.G."/>
        </authorList>
    </citation>
    <scope>NUCLEOTIDE SEQUENCE [LARGE SCALE GENOMIC DNA]</scope>
    <source>
        <strain evidence="3 4">MIT 98-6810</strain>
    </source>
</reference>
<dbReference type="Proteomes" id="UP000064525">
    <property type="component" value="Chromosome I"/>
</dbReference>
<dbReference type="InterPro" id="IPR018647">
    <property type="entry name" value="SLFN_3-like_DNA/RNA_helicase"/>
</dbReference>
<reference evidence="2" key="3">
    <citation type="submission" date="2015-11" db="EMBL/GenBank/DDBJ databases">
        <authorList>
            <person name="Zhang Y."/>
            <person name="Guo Z."/>
        </authorList>
    </citation>
    <scope>NUCLEOTIDE SEQUENCE</scope>
    <source>
        <strain evidence="2">1</strain>
    </source>
</reference>
<dbReference type="InterPro" id="IPR027417">
    <property type="entry name" value="P-loop_NTPase"/>
</dbReference>
<proteinExistence type="predicted"/>
<evidence type="ECO:0000313" key="3">
    <source>
        <dbReference type="EMBL" id="TLD77798.1"/>
    </source>
</evidence>
<dbReference type="GO" id="GO:0005524">
    <property type="term" value="F:ATP binding"/>
    <property type="evidence" value="ECO:0007669"/>
    <property type="project" value="UniProtKB-KW"/>
</dbReference>
<dbReference type="OrthoDB" id="9763659at2"/>
<dbReference type="GeneID" id="78151168"/>
<evidence type="ECO:0000313" key="2">
    <source>
        <dbReference type="EMBL" id="CUU39818.1"/>
    </source>
</evidence>
<accession>A0A099UGI6</accession>
<organism evidence="2 5">
    <name type="scientific">Helicobacter typhlonius</name>
    <dbReference type="NCBI Taxonomy" id="76936"/>
    <lineage>
        <taxon>Bacteria</taxon>
        <taxon>Pseudomonadati</taxon>
        <taxon>Campylobacterota</taxon>
        <taxon>Epsilonproteobacteria</taxon>
        <taxon>Campylobacterales</taxon>
        <taxon>Helicobacteraceae</taxon>
        <taxon>Helicobacter</taxon>
    </lineage>
</organism>
<evidence type="ECO:0000313" key="4">
    <source>
        <dbReference type="Proteomes" id="UP000029925"/>
    </source>
</evidence>
<dbReference type="AlphaFoldDB" id="A0A099UGI6"/>
<dbReference type="STRING" id="76936.BN2458_PEG0933"/>
<dbReference type="Pfam" id="PF09848">
    <property type="entry name" value="SLFN-g3_helicase"/>
    <property type="match status" value="1"/>
</dbReference>
<dbReference type="CDD" id="cd00009">
    <property type="entry name" value="AAA"/>
    <property type="match status" value="1"/>
</dbReference>
<dbReference type="PATRIC" id="fig|76936.10.peg.912"/>
<keyword evidence="4" id="KW-1185">Reference proteome</keyword>
<evidence type="ECO:0000259" key="1">
    <source>
        <dbReference type="Pfam" id="PF09848"/>
    </source>
</evidence>
<name>A0A099UGI6_9HELI</name>
<sequence length="495" mass="59019">MQRTVNLLEICNLFKEEELLSDKHIKEFLQIQNVKKHEIQSLCLLCQEFRKLKDENFNVFEGYYINYTIPQIGKEFDLVRFEKNKIINIELKFEEIATDKILKQLQRNYHYFSPLNKEIHCYTFVATQKKLYKYFKGELKEIETPNLLQELREFESEQRHPDTLFAPINYLISPFNNTQSFIDEQYFLTNYQEQICKEILEKIHQKSHYIFSISGQAGTGKTLLTYHIAKKLMKQSYKVVIVHCASLNEGIYKLRDLKWNIYPIKDFNHIKQIQADIIIVDESQRISVKQLKEILQIKENGILIFSHDVHQRLNRANEAKEVTQAIQKVAKGADYKLKNKIRHNKEIAYFIKKIFNPKNKESQDSKPKEFKNISLYYANNLQDTQEYVNFLIKEKWKYIYLSTSLHTQEKLSQVQFSSDTSSHQAIGQEWDNIVIIITEDFYYTEEGRLSYKARAYYNPLETLFQALTRVRKRLKLIIINNPDIYKKCVEILCES</sequence>
<gene>
    <name evidence="2" type="ORF">BN2458_PEG0933</name>
    <name evidence="3" type="ORF">LS75_009435</name>
</gene>
<dbReference type="RefSeq" id="WP_034342834.1">
    <property type="nucleotide sequence ID" value="NZ_CAOMNX010000032.1"/>
</dbReference>
<keyword evidence="3" id="KW-0067">ATP-binding</keyword>
<evidence type="ECO:0000313" key="5">
    <source>
        <dbReference type="Proteomes" id="UP000064525"/>
    </source>
</evidence>
<dbReference type="EMBL" id="JRPF02000017">
    <property type="protein sequence ID" value="TLD77798.1"/>
    <property type="molecule type" value="Genomic_DNA"/>
</dbReference>
<dbReference type="Gene3D" id="3.40.50.300">
    <property type="entry name" value="P-loop containing nucleotide triphosphate hydrolases"/>
    <property type="match status" value="2"/>
</dbReference>
<dbReference type="Proteomes" id="UP000029925">
    <property type="component" value="Unassembled WGS sequence"/>
</dbReference>
<feature type="domain" description="Schlafen group 3-like DNA/RNA helicase" evidence="1">
    <location>
        <begin position="210"/>
        <end position="394"/>
    </location>
</feature>
<protein>
    <submittedName>
        <fullName evidence="3">ATP-binding protein</fullName>
    </submittedName>
</protein>
<dbReference type="EMBL" id="LN907858">
    <property type="protein sequence ID" value="CUU39818.1"/>
    <property type="molecule type" value="Genomic_DNA"/>
</dbReference>